<dbReference type="AlphaFoldDB" id="A0A154VTW2"/>
<dbReference type="STRING" id="580166.AUP43_12140"/>
<gene>
    <name evidence="1" type="ORF">AUP43_12140</name>
</gene>
<organism evidence="1 2">
    <name type="scientific">Oceanibaculum pacificum</name>
    <dbReference type="NCBI Taxonomy" id="580166"/>
    <lineage>
        <taxon>Bacteria</taxon>
        <taxon>Pseudomonadati</taxon>
        <taxon>Pseudomonadota</taxon>
        <taxon>Alphaproteobacteria</taxon>
        <taxon>Rhodospirillales</taxon>
        <taxon>Oceanibaculaceae</taxon>
        <taxon>Oceanibaculum</taxon>
    </lineage>
</organism>
<evidence type="ECO:0008006" key="3">
    <source>
        <dbReference type="Google" id="ProtNLM"/>
    </source>
</evidence>
<dbReference type="OrthoDB" id="5430236at2"/>
<keyword evidence="2" id="KW-1185">Reference proteome</keyword>
<dbReference type="EMBL" id="LPXN01000135">
    <property type="protein sequence ID" value="KZD04680.1"/>
    <property type="molecule type" value="Genomic_DNA"/>
</dbReference>
<evidence type="ECO:0000313" key="2">
    <source>
        <dbReference type="Proteomes" id="UP000076400"/>
    </source>
</evidence>
<evidence type="ECO:0000313" key="1">
    <source>
        <dbReference type="EMBL" id="KZD04680.1"/>
    </source>
</evidence>
<dbReference type="SUPFAM" id="SSF53300">
    <property type="entry name" value="vWA-like"/>
    <property type="match status" value="1"/>
</dbReference>
<name>A0A154VTW2_9PROT</name>
<protein>
    <recommendedName>
        <fullName evidence="3">VWA domain-containing protein</fullName>
    </recommendedName>
</protein>
<accession>A0A154VTW2</accession>
<dbReference type="RefSeq" id="WP_067558411.1">
    <property type="nucleotide sequence ID" value="NZ_LPXN01000135.1"/>
</dbReference>
<dbReference type="InterPro" id="IPR036465">
    <property type="entry name" value="vWFA_dom_sf"/>
</dbReference>
<reference evidence="1 2" key="1">
    <citation type="submission" date="2015-12" db="EMBL/GenBank/DDBJ databases">
        <title>Genome sequence of Oceanibaculum pacificum MCCC 1A02656.</title>
        <authorList>
            <person name="Lu L."/>
            <person name="Lai Q."/>
            <person name="Shao Z."/>
            <person name="Qian P."/>
        </authorList>
    </citation>
    <scope>NUCLEOTIDE SEQUENCE [LARGE SCALE GENOMIC DNA]</scope>
    <source>
        <strain evidence="1 2">MCCC 1A02656</strain>
    </source>
</reference>
<dbReference type="Proteomes" id="UP000076400">
    <property type="component" value="Unassembled WGS sequence"/>
</dbReference>
<comment type="caution">
    <text evidence="1">The sequence shown here is derived from an EMBL/GenBank/DDBJ whole genome shotgun (WGS) entry which is preliminary data.</text>
</comment>
<sequence length="241" mass="25967">MASDSKLTKNGTKPVSPQSEVDTFLRKVAMAPRPLATGRRGRLIFAMDATASREPSWDTACHIQGEMFRETATLGGLDIQLAYYRGFREFDASGWLSDSAALLRRMTAVSCRGGQTQIERLLRHAATESATTPVQALVFVGDAFEEDIDTVCHAAGELGLRGVPAFIFHEGGEPLAAKAFREVARLTKGAYCPFDANSAQQLRELLSAVAVYAAGGRRALEDYGRRQGGGALLLTSRLGKA</sequence>
<proteinExistence type="predicted"/>